<name>A0A0P8XN40_PSEFL</name>
<gene>
    <name evidence="1" type="ORF">AN403_6064</name>
</gene>
<comment type="caution">
    <text evidence="1">The sequence shown here is derived from an EMBL/GenBank/DDBJ whole genome shotgun (WGS) entry which is preliminary data.</text>
</comment>
<dbReference type="PATRIC" id="fig|294.162.peg.264"/>
<evidence type="ECO:0000313" key="2">
    <source>
        <dbReference type="Proteomes" id="UP000050349"/>
    </source>
</evidence>
<dbReference type="AlphaFoldDB" id="A0A0P8XN40"/>
<proteinExistence type="predicted"/>
<sequence length="54" mass="5910">MPKVFGDGLLVCVPVLLLEADRFYNALLWFEHAHASYSCSFGCNTGFVIESPGS</sequence>
<evidence type="ECO:0000313" key="1">
    <source>
        <dbReference type="EMBL" id="KPU61950.1"/>
    </source>
</evidence>
<dbReference type="EMBL" id="LJXB01000040">
    <property type="protein sequence ID" value="KPU61950.1"/>
    <property type="molecule type" value="Genomic_DNA"/>
</dbReference>
<accession>A0A0P8XN40</accession>
<reference evidence="1 2" key="1">
    <citation type="submission" date="2015-09" db="EMBL/GenBank/DDBJ databases">
        <authorList>
            <person name="Jackson K.R."/>
            <person name="Lunt B.L."/>
            <person name="Fisher J.N.B."/>
            <person name="Gardner A.V."/>
            <person name="Bailey M.E."/>
            <person name="Deus L.M."/>
            <person name="Earl A.S."/>
            <person name="Gibby P.D."/>
            <person name="Hartmann K.A."/>
            <person name="Liu J.E."/>
            <person name="Manci A.M."/>
            <person name="Nielsen D.A."/>
            <person name="Solomon M.B."/>
            <person name="Breakwell D.P."/>
            <person name="Burnett S.H."/>
            <person name="Grose J.H."/>
        </authorList>
    </citation>
    <scope>NUCLEOTIDE SEQUENCE [LARGE SCALE GENOMIC DNA]</scope>
    <source>
        <strain evidence="1 2">S613</strain>
    </source>
</reference>
<organism evidence="1 2">
    <name type="scientific">Pseudomonas fluorescens</name>
    <dbReference type="NCBI Taxonomy" id="294"/>
    <lineage>
        <taxon>Bacteria</taxon>
        <taxon>Pseudomonadati</taxon>
        <taxon>Pseudomonadota</taxon>
        <taxon>Gammaproteobacteria</taxon>
        <taxon>Pseudomonadales</taxon>
        <taxon>Pseudomonadaceae</taxon>
        <taxon>Pseudomonas</taxon>
    </lineage>
</organism>
<protein>
    <submittedName>
        <fullName evidence="1">Uncharacterized protein</fullName>
    </submittedName>
</protein>
<dbReference type="Proteomes" id="UP000050349">
    <property type="component" value="Unassembled WGS sequence"/>
</dbReference>